<dbReference type="SUPFAM" id="SSF53335">
    <property type="entry name" value="S-adenosyl-L-methionine-dependent methyltransferases"/>
    <property type="match status" value="1"/>
</dbReference>
<protein>
    <recommendedName>
        <fullName evidence="3">Methyltransferase domain-containing protein</fullName>
    </recommendedName>
</protein>
<evidence type="ECO:0000313" key="2">
    <source>
        <dbReference type="Proteomes" id="UP000184188"/>
    </source>
</evidence>
<dbReference type="EMBL" id="KV878370">
    <property type="protein sequence ID" value="OJJ42087.1"/>
    <property type="molecule type" value="Genomic_DNA"/>
</dbReference>
<dbReference type="VEuPathDB" id="FungiDB:ASPZODRAFT_137505"/>
<proteinExistence type="predicted"/>
<name>A0A1L9S4K0_9EURO</name>
<dbReference type="OrthoDB" id="61390at2759"/>
<sequence length="291" mass="32133">MAGIKEKKLYGLDHAVLNVEPPASMWMNLGYWKDTESFPEACQALLDEVLQTAKPDQGIDLLDVGIGCGDQSVYLTELLHSSGSPLVDSYVGITIAEAQAVFARSRLTCAGKIFAADAADPASWNDQLKEAVVRQKSNNKTTWLLALDTLYHFKPSRAPLFKAACGEMNASLMAFDLVLSDTASLRDKLILYAMCLVSGIPYTNLMTKTQYEALLVRAGYELGEIEMRDVSEHVFSGISRYILNRDAVMRPYGISLGRFRGAAKVFRWWGESGLVRGYIIVARHSSCSTKQ</sequence>
<gene>
    <name evidence="1" type="ORF">ASPZODRAFT_137505</name>
</gene>
<organism evidence="1 2">
    <name type="scientific">Penicilliopsis zonata CBS 506.65</name>
    <dbReference type="NCBI Taxonomy" id="1073090"/>
    <lineage>
        <taxon>Eukaryota</taxon>
        <taxon>Fungi</taxon>
        <taxon>Dikarya</taxon>
        <taxon>Ascomycota</taxon>
        <taxon>Pezizomycotina</taxon>
        <taxon>Eurotiomycetes</taxon>
        <taxon>Eurotiomycetidae</taxon>
        <taxon>Eurotiales</taxon>
        <taxon>Aspergillaceae</taxon>
        <taxon>Penicilliopsis</taxon>
    </lineage>
</organism>
<reference evidence="2" key="1">
    <citation type="journal article" date="2017" name="Genome Biol.">
        <title>Comparative genomics reveals high biological diversity and specific adaptations in the industrially and medically important fungal genus Aspergillus.</title>
        <authorList>
            <person name="de Vries R.P."/>
            <person name="Riley R."/>
            <person name="Wiebenga A."/>
            <person name="Aguilar-Osorio G."/>
            <person name="Amillis S."/>
            <person name="Uchima C.A."/>
            <person name="Anderluh G."/>
            <person name="Asadollahi M."/>
            <person name="Askin M."/>
            <person name="Barry K."/>
            <person name="Battaglia E."/>
            <person name="Bayram O."/>
            <person name="Benocci T."/>
            <person name="Braus-Stromeyer S.A."/>
            <person name="Caldana C."/>
            <person name="Canovas D."/>
            <person name="Cerqueira G.C."/>
            <person name="Chen F."/>
            <person name="Chen W."/>
            <person name="Choi C."/>
            <person name="Clum A."/>
            <person name="Dos Santos R.A."/>
            <person name="Damasio A.R."/>
            <person name="Diallinas G."/>
            <person name="Emri T."/>
            <person name="Fekete E."/>
            <person name="Flipphi M."/>
            <person name="Freyberg S."/>
            <person name="Gallo A."/>
            <person name="Gournas C."/>
            <person name="Habgood R."/>
            <person name="Hainaut M."/>
            <person name="Harispe M.L."/>
            <person name="Henrissat B."/>
            <person name="Hilden K.S."/>
            <person name="Hope R."/>
            <person name="Hossain A."/>
            <person name="Karabika E."/>
            <person name="Karaffa L."/>
            <person name="Karanyi Z."/>
            <person name="Krasevec N."/>
            <person name="Kuo A."/>
            <person name="Kusch H."/>
            <person name="LaButti K."/>
            <person name="Lagendijk E.L."/>
            <person name="Lapidus A."/>
            <person name="Levasseur A."/>
            <person name="Lindquist E."/>
            <person name="Lipzen A."/>
            <person name="Logrieco A.F."/>
            <person name="MacCabe A."/>
            <person name="Maekelae M.R."/>
            <person name="Malavazi I."/>
            <person name="Melin P."/>
            <person name="Meyer V."/>
            <person name="Mielnichuk N."/>
            <person name="Miskei M."/>
            <person name="Molnar A.P."/>
            <person name="Mule G."/>
            <person name="Ngan C.Y."/>
            <person name="Orejas M."/>
            <person name="Orosz E."/>
            <person name="Ouedraogo J.P."/>
            <person name="Overkamp K.M."/>
            <person name="Park H.-S."/>
            <person name="Perrone G."/>
            <person name="Piumi F."/>
            <person name="Punt P.J."/>
            <person name="Ram A.F."/>
            <person name="Ramon A."/>
            <person name="Rauscher S."/>
            <person name="Record E."/>
            <person name="Riano-Pachon D.M."/>
            <person name="Robert V."/>
            <person name="Roehrig J."/>
            <person name="Ruller R."/>
            <person name="Salamov A."/>
            <person name="Salih N.S."/>
            <person name="Samson R.A."/>
            <person name="Sandor E."/>
            <person name="Sanguinetti M."/>
            <person name="Schuetze T."/>
            <person name="Sepcic K."/>
            <person name="Shelest E."/>
            <person name="Sherlock G."/>
            <person name="Sophianopoulou V."/>
            <person name="Squina F.M."/>
            <person name="Sun H."/>
            <person name="Susca A."/>
            <person name="Todd R.B."/>
            <person name="Tsang A."/>
            <person name="Unkles S.E."/>
            <person name="van de Wiele N."/>
            <person name="van Rossen-Uffink D."/>
            <person name="Oliveira J.V."/>
            <person name="Vesth T.C."/>
            <person name="Visser J."/>
            <person name="Yu J.-H."/>
            <person name="Zhou M."/>
            <person name="Andersen M.R."/>
            <person name="Archer D.B."/>
            <person name="Baker S.E."/>
            <person name="Benoit I."/>
            <person name="Brakhage A.A."/>
            <person name="Braus G.H."/>
            <person name="Fischer R."/>
            <person name="Frisvad J.C."/>
            <person name="Goldman G.H."/>
            <person name="Houbraken J."/>
            <person name="Oakley B."/>
            <person name="Pocsi I."/>
            <person name="Scazzocchio C."/>
            <person name="Seiboth B."/>
            <person name="vanKuyk P.A."/>
            <person name="Wortman J."/>
            <person name="Dyer P.S."/>
            <person name="Grigoriev I.V."/>
        </authorList>
    </citation>
    <scope>NUCLEOTIDE SEQUENCE [LARGE SCALE GENOMIC DNA]</scope>
    <source>
        <strain evidence="2">CBS 506.65</strain>
    </source>
</reference>
<dbReference type="STRING" id="1073090.A0A1L9S4K0"/>
<dbReference type="AlphaFoldDB" id="A0A1L9S4K0"/>
<keyword evidence="2" id="KW-1185">Reference proteome</keyword>
<dbReference type="InterPro" id="IPR029063">
    <property type="entry name" value="SAM-dependent_MTases_sf"/>
</dbReference>
<dbReference type="RefSeq" id="XP_022576597.1">
    <property type="nucleotide sequence ID" value="XM_022724349.1"/>
</dbReference>
<dbReference type="GeneID" id="34610814"/>
<dbReference type="Proteomes" id="UP000184188">
    <property type="component" value="Unassembled WGS sequence"/>
</dbReference>
<dbReference type="Gene3D" id="3.40.50.150">
    <property type="entry name" value="Vaccinia Virus protein VP39"/>
    <property type="match status" value="1"/>
</dbReference>
<evidence type="ECO:0000313" key="1">
    <source>
        <dbReference type="EMBL" id="OJJ42087.1"/>
    </source>
</evidence>
<accession>A0A1L9S4K0</accession>
<evidence type="ECO:0008006" key="3">
    <source>
        <dbReference type="Google" id="ProtNLM"/>
    </source>
</evidence>